<dbReference type="RefSeq" id="XP_028493508.1">
    <property type="nucleotide sequence ID" value="XM_028642865.1"/>
</dbReference>
<feature type="region of interest" description="Disordered" evidence="1">
    <location>
        <begin position="9"/>
        <end position="30"/>
    </location>
</feature>
<protein>
    <submittedName>
        <fullName evidence="2">Uncharacterized protein</fullName>
    </submittedName>
</protein>
<dbReference type="AlphaFoldDB" id="A0A3M9Y8C3"/>
<reference evidence="2 3" key="1">
    <citation type="submission" date="2018-10" db="EMBL/GenBank/DDBJ databases">
        <title>Genome sequence of Verticillium nonalfalfae VnAa140.</title>
        <authorList>
            <person name="Stajich J.E."/>
            <person name="Kasson M.T."/>
        </authorList>
    </citation>
    <scope>NUCLEOTIDE SEQUENCE [LARGE SCALE GENOMIC DNA]</scope>
    <source>
        <strain evidence="2 3">VnAa140</strain>
    </source>
</reference>
<keyword evidence="3" id="KW-1185">Reference proteome</keyword>
<comment type="caution">
    <text evidence="2">The sequence shown here is derived from an EMBL/GenBank/DDBJ whole genome shotgun (WGS) entry which is preliminary data.</text>
</comment>
<gene>
    <name evidence="2" type="ORF">D7B24_008781</name>
</gene>
<sequence length="52" mass="5664">MPGPLFLVLTPGNKRGKSTQTERSKKKGNLGGQIVEELSLPSIIVRALFRAE</sequence>
<proteinExistence type="predicted"/>
<organism evidence="2 3">
    <name type="scientific">Verticillium nonalfalfae</name>
    <dbReference type="NCBI Taxonomy" id="1051616"/>
    <lineage>
        <taxon>Eukaryota</taxon>
        <taxon>Fungi</taxon>
        <taxon>Dikarya</taxon>
        <taxon>Ascomycota</taxon>
        <taxon>Pezizomycotina</taxon>
        <taxon>Sordariomycetes</taxon>
        <taxon>Hypocreomycetidae</taxon>
        <taxon>Glomerellales</taxon>
        <taxon>Plectosphaerellaceae</taxon>
        <taxon>Verticillium</taxon>
    </lineage>
</organism>
<evidence type="ECO:0000313" key="2">
    <source>
        <dbReference type="EMBL" id="RNJ55350.1"/>
    </source>
</evidence>
<evidence type="ECO:0000256" key="1">
    <source>
        <dbReference type="SAM" id="MobiDB-lite"/>
    </source>
</evidence>
<accession>A0A3M9Y8C3</accession>
<name>A0A3M9Y8C3_9PEZI</name>
<dbReference type="EMBL" id="RBVV01000080">
    <property type="protein sequence ID" value="RNJ55350.1"/>
    <property type="molecule type" value="Genomic_DNA"/>
</dbReference>
<evidence type="ECO:0000313" key="3">
    <source>
        <dbReference type="Proteomes" id="UP000267145"/>
    </source>
</evidence>
<dbReference type="GeneID" id="39612470"/>
<dbReference type="Proteomes" id="UP000267145">
    <property type="component" value="Unassembled WGS sequence"/>
</dbReference>